<dbReference type="GO" id="GO:0016567">
    <property type="term" value="P:protein ubiquitination"/>
    <property type="evidence" value="ECO:0007669"/>
    <property type="project" value="TreeGrafter"/>
</dbReference>
<evidence type="ECO:0000259" key="7">
    <source>
        <dbReference type="PROSITE" id="PS51270"/>
    </source>
</evidence>
<evidence type="ECO:0000256" key="4">
    <source>
        <dbReference type="PROSITE-ProRule" id="PRU00175"/>
    </source>
</evidence>
<dbReference type="InterPro" id="IPR017921">
    <property type="entry name" value="Znf_CTCHY"/>
</dbReference>
<dbReference type="SUPFAM" id="SSF161245">
    <property type="entry name" value="Zinc hairpin stack"/>
    <property type="match status" value="1"/>
</dbReference>
<evidence type="ECO:0000256" key="3">
    <source>
        <dbReference type="ARBA" id="ARBA00022833"/>
    </source>
</evidence>
<protein>
    <submittedName>
        <fullName evidence="8">Ring finger and CHY zinc finger domain containing 1</fullName>
    </submittedName>
</protein>
<dbReference type="EMBL" id="MK071981">
    <property type="protein sequence ID" value="AYV75897.1"/>
    <property type="molecule type" value="Genomic_DNA"/>
</dbReference>
<dbReference type="PANTHER" id="PTHR21319:SF53">
    <property type="entry name" value="RING FINGER AND CHY ZINC FINGER DOMAIN-CONTAINING PROTEIN 1"/>
    <property type="match status" value="1"/>
</dbReference>
<dbReference type="Pfam" id="PF13639">
    <property type="entry name" value="zf-RING_2"/>
    <property type="match status" value="1"/>
</dbReference>
<dbReference type="PROSITE" id="PS50089">
    <property type="entry name" value="ZF_RING_2"/>
    <property type="match status" value="1"/>
</dbReference>
<feature type="domain" description="CHY-type" evidence="6">
    <location>
        <begin position="2"/>
        <end position="64"/>
    </location>
</feature>
<dbReference type="SUPFAM" id="SSF161219">
    <property type="entry name" value="CHY zinc finger-like"/>
    <property type="match status" value="1"/>
</dbReference>
<proteinExistence type="predicted"/>
<evidence type="ECO:0000259" key="5">
    <source>
        <dbReference type="PROSITE" id="PS50089"/>
    </source>
</evidence>
<organism evidence="8">
    <name type="scientific">Terrestrivirus sp</name>
    <dbReference type="NCBI Taxonomy" id="2487775"/>
    <lineage>
        <taxon>Viruses</taxon>
        <taxon>Varidnaviria</taxon>
        <taxon>Bamfordvirae</taxon>
        <taxon>Nucleocytoviricota</taxon>
        <taxon>Megaviricetes</taxon>
        <taxon>Imitervirales</taxon>
        <taxon>Mimiviridae</taxon>
        <taxon>Klosneuvirinae</taxon>
    </lineage>
</organism>
<accession>A0A3G4ZM20</accession>
<evidence type="ECO:0000256" key="1">
    <source>
        <dbReference type="ARBA" id="ARBA00022723"/>
    </source>
</evidence>
<feature type="domain" description="CTCHY-type" evidence="7">
    <location>
        <begin position="66"/>
        <end position="128"/>
    </location>
</feature>
<dbReference type="GO" id="GO:0061630">
    <property type="term" value="F:ubiquitin protein ligase activity"/>
    <property type="evidence" value="ECO:0007669"/>
    <property type="project" value="TreeGrafter"/>
</dbReference>
<dbReference type="PROSITE" id="PS51270">
    <property type="entry name" value="ZF_CTCHY"/>
    <property type="match status" value="1"/>
</dbReference>
<keyword evidence="2 4" id="KW-0863">Zinc-finger</keyword>
<dbReference type="InterPro" id="IPR001841">
    <property type="entry name" value="Znf_RING"/>
</dbReference>
<dbReference type="Pfam" id="PF14599">
    <property type="entry name" value="zinc_ribbon_6"/>
    <property type="match status" value="1"/>
</dbReference>
<keyword evidence="3" id="KW-0862">Zinc</keyword>
<dbReference type="SUPFAM" id="SSF57850">
    <property type="entry name" value="RING/U-box"/>
    <property type="match status" value="1"/>
</dbReference>
<dbReference type="GO" id="GO:0008270">
    <property type="term" value="F:zinc ion binding"/>
    <property type="evidence" value="ECO:0007669"/>
    <property type="project" value="UniProtKB-KW"/>
</dbReference>
<dbReference type="InterPro" id="IPR013083">
    <property type="entry name" value="Znf_RING/FYVE/PHD"/>
</dbReference>
<sequence length="236" mass="27453">MSETSNQKCEHYINKCTFYAECCEKYFYCKRCHDENHPIDITKIKCDVCQTEQNFNQHCTNCHISFGKYYCKVCYILDDQDREIMHCELCGICRVGTLKTLFHCDMCGCCFNKTDKEHKCHKNATKNNCCICFGDMFGSNDGSYIMDCGHSIHLTCFKEYIKTSYKCPLCSKSIFDMKEYFELLDEEIILTPMPLEYADINKKIECFDCKGKSIVKFHVIGLKCKDCGSYNTTVIT</sequence>
<dbReference type="PANTHER" id="PTHR21319">
    <property type="entry name" value="RING FINGER AND CHY ZINC FINGER DOMAIN-CONTAINING PROTEIN 1"/>
    <property type="match status" value="1"/>
</dbReference>
<feature type="domain" description="RING-type" evidence="5">
    <location>
        <begin position="129"/>
        <end position="171"/>
    </location>
</feature>
<dbReference type="InterPro" id="IPR037275">
    <property type="entry name" value="Znf_CTCHY_sf"/>
</dbReference>
<keyword evidence="1" id="KW-0479">Metal-binding</keyword>
<dbReference type="PROSITE" id="PS51266">
    <property type="entry name" value="ZF_CHY"/>
    <property type="match status" value="1"/>
</dbReference>
<dbReference type="InterPro" id="IPR037274">
    <property type="entry name" value="Znf_CHY_sf"/>
</dbReference>
<dbReference type="Gene3D" id="3.30.40.10">
    <property type="entry name" value="Zinc/RING finger domain, C3HC4 (zinc finger)"/>
    <property type="match status" value="1"/>
</dbReference>
<dbReference type="InterPro" id="IPR039512">
    <property type="entry name" value="RCHY1_zinc-ribbon"/>
</dbReference>
<dbReference type="InterPro" id="IPR008913">
    <property type="entry name" value="Znf_CHY"/>
</dbReference>
<evidence type="ECO:0000313" key="8">
    <source>
        <dbReference type="EMBL" id="AYV75897.1"/>
    </source>
</evidence>
<reference evidence="8" key="1">
    <citation type="submission" date="2018-10" db="EMBL/GenBank/DDBJ databases">
        <title>Hidden diversity of soil giant viruses.</title>
        <authorList>
            <person name="Schulz F."/>
            <person name="Alteio L."/>
            <person name="Goudeau D."/>
            <person name="Ryan E.M."/>
            <person name="Malmstrom R.R."/>
            <person name="Blanchard J."/>
            <person name="Woyke T."/>
        </authorList>
    </citation>
    <scope>NUCLEOTIDE SEQUENCE</scope>
    <source>
        <strain evidence="8">TEV1</strain>
    </source>
</reference>
<evidence type="ECO:0000256" key="2">
    <source>
        <dbReference type="ARBA" id="ARBA00022771"/>
    </source>
</evidence>
<evidence type="ECO:0000259" key="6">
    <source>
        <dbReference type="PROSITE" id="PS51266"/>
    </source>
</evidence>
<gene>
    <name evidence="8" type="ORF">Terrestrivirus3_166</name>
</gene>
<dbReference type="Gene3D" id="2.20.28.10">
    <property type="match status" value="1"/>
</dbReference>
<dbReference type="SMART" id="SM00184">
    <property type="entry name" value="RING"/>
    <property type="match status" value="1"/>
</dbReference>
<dbReference type="Pfam" id="PF05495">
    <property type="entry name" value="zf-CHY"/>
    <property type="match status" value="1"/>
</dbReference>
<name>A0A3G4ZM20_9VIRU</name>
<dbReference type="GO" id="GO:0006511">
    <property type="term" value="P:ubiquitin-dependent protein catabolic process"/>
    <property type="evidence" value="ECO:0007669"/>
    <property type="project" value="TreeGrafter"/>
</dbReference>